<dbReference type="Gene3D" id="3.90.1200.10">
    <property type="match status" value="1"/>
</dbReference>
<dbReference type="InterPro" id="IPR002575">
    <property type="entry name" value="Aminoglycoside_PTrfase"/>
</dbReference>
<feature type="domain" description="Protein kinase" evidence="1">
    <location>
        <begin position="18"/>
        <end position="316"/>
    </location>
</feature>
<protein>
    <submittedName>
        <fullName evidence="2">Phosphotransferase</fullName>
    </submittedName>
</protein>
<dbReference type="InterPro" id="IPR000719">
    <property type="entry name" value="Prot_kinase_dom"/>
</dbReference>
<dbReference type="Proteomes" id="UP001431199">
    <property type="component" value="Unassembled WGS sequence"/>
</dbReference>
<proteinExistence type="predicted"/>
<name>A0ABT2LYR9_9FIRM</name>
<dbReference type="SUPFAM" id="SSF56112">
    <property type="entry name" value="Protein kinase-like (PK-like)"/>
    <property type="match status" value="1"/>
</dbReference>
<accession>A0ABT2LYR9</accession>
<evidence type="ECO:0000313" key="3">
    <source>
        <dbReference type="Proteomes" id="UP001431199"/>
    </source>
</evidence>
<reference evidence="2" key="1">
    <citation type="submission" date="2022-09" db="EMBL/GenBank/DDBJ databases">
        <title>Eubacterium sp. LFL-14 isolated from human feces.</title>
        <authorList>
            <person name="Liu F."/>
        </authorList>
    </citation>
    <scope>NUCLEOTIDE SEQUENCE</scope>
    <source>
        <strain evidence="2">LFL-14</strain>
    </source>
</reference>
<dbReference type="EMBL" id="JAODBU010000004">
    <property type="protein sequence ID" value="MCT7398419.1"/>
    <property type="molecule type" value="Genomic_DNA"/>
</dbReference>
<evidence type="ECO:0000259" key="1">
    <source>
        <dbReference type="PROSITE" id="PS50011"/>
    </source>
</evidence>
<keyword evidence="3" id="KW-1185">Reference proteome</keyword>
<dbReference type="GeneID" id="66467640"/>
<dbReference type="Pfam" id="PF01636">
    <property type="entry name" value="APH"/>
    <property type="match status" value="1"/>
</dbReference>
<comment type="caution">
    <text evidence="2">The sequence shown here is derived from an EMBL/GenBank/DDBJ whole genome shotgun (WGS) entry which is preliminary data.</text>
</comment>
<dbReference type="PANTHER" id="PTHR41283">
    <property type="entry name" value="AMINOGLYCOSIDE PHOSPHOTRANSFERASE"/>
    <property type="match status" value="1"/>
</dbReference>
<gene>
    <name evidence="2" type="ORF">N5B56_04865</name>
</gene>
<dbReference type="InterPro" id="IPR011009">
    <property type="entry name" value="Kinase-like_dom_sf"/>
</dbReference>
<evidence type="ECO:0000313" key="2">
    <source>
        <dbReference type="EMBL" id="MCT7398419.1"/>
    </source>
</evidence>
<organism evidence="2 3">
    <name type="scientific">Eubacterium album</name>
    <dbReference type="NCBI Taxonomy" id="2978477"/>
    <lineage>
        <taxon>Bacteria</taxon>
        <taxon>Bacillati</taxon>
        <taxon>Bacillota</taxon>
        <taxon>Clostridia</taxon>
        <taxon>Eubacteriales</taxon>
        <taxon>Eubacteriaceae</taxon>
        <taxon>Eubacterium</taxon>
    </lineage>
</organism>
<dbReference type="RefSeq" id="WP_243003078.1">
    <property type="nucleotide sequence ID" value="NZ_JAODBU010000004.1"/>
</dbReference>
<dbReference type="PROSITE" id="PS50011">
    <property type="entry name" value="PROTEIN_KINASE_DOM"/>
    <property type="match status" value="1"/>
</dbReference>
<sequence length="316" mass="37382">MKYRGTQMFEDIKNSSDWQSVDKVSKGWSSDSKYFIKTKEGKMLLLRISDMEQYETKKKEYEIVEKYSKLGFLMSQPIDFGICNNGKNVYMLLTWIEGKDLEEVLSDLTEEQQYQLGRQAGKILKKIHSIDVDINDIPKDTKKSKKLQQLSRYEESHVRIDGDEIAIKYVKENIDLIWKEKPVYMHGDYHPGNLIYTDNGLIGVIDFNRWEVGDPYEEFYKLESFGIENSIPYCIGQIDAYFDDQIPEDFWSTLAVYVAQASLFSIKWAEKFGQEDIDSMVVRCRMALDDYDNFETYIPKWYTDKYRNNFKKKEMK</sequence>
<dbReference type="PANTHER" id="PTHR41283:SF1">
    <property type="entry name" value="AMINOGLYCOSIDE PHOSPHOTRANSFERASE DOMAIN-CONTAINING PROTEIN"/>
    <property type="match status" value="1"/>
</dbReference>